<evidence type="ECO:0000313" key="3">
    <source>
        <dbReference type="EMBL" id="KIK05791.1"/>
    </source>
</evidence>
<protein>
    <recommendedName>
        <fullName evidence="2">BTB domain-containing protein</fullName>
    </recommendedName>
</protein>
<evidence type="ECO:0000313" key="4">
    <source>
        <dbReference type="Proteomes" id="UP000054477"/>
    </source>
</evidence>
<dbReference type="SUPFAM" id="SSF54695">
    <property type="entry name" value="POZ domain"/>
    <property type="match status" value="1"/>
</dbReference>
<dbReference type="Gene3D" id="3.30.710.10">
    <property type="entry name" value="Potassium Channel Kv1.1, Chain A"/>
    <property type="match status" value="1"/>
</dbReference>
<proteinExistence type="predicted"/>
<dbReference type="EMBL" id="KN838557">
    <property type="protein sequence ID" value="KIK05791.1"/>
    <property type="molecule type" value="Genomic_DNA"/>
</dbReference>
<evidence type="ECO:0000256" key="1">
    <source>
        <dbReference type="SAM" id="MobiDB-lite"/>
    </source>
</evidence>
<accession>A0A0C9XL60</accession>
<evidence type="ECO:0000259" key="2">
    <source>
        <dbReference type="PROSITE" id="PS50097"/>
    </source>
</evidence>
<dbReference type="Proteomes" id="UP000054477">
    <property type="component" value="Unassembled WGS sequence"/>
</dbReference>
<feature type="domain" description="BTB" evidence="2">
    <location>
        <begin position="30"/>
        <end position="103"/>
    </location>
</feature>
<dbReference type="Pfam" id="PF00651">
    <property type="entry name" value="BTB"/>
    <property type="match status" value="1"/>
</dbReference>
<reference evidence="4" key="2">
    <citation type="submission" date="2015-01" db="EMBL/GenBank/DDBJ databases">
        <title>Evolutionary Origins and Diversification of the Mycorrhizal Mutualists.</title>
        <authorList>
            <consortium name="DOE Joint Genome Institute"/>
            <consortium name="Mycorrhizal Genomics Consortium"/>
            <person name="Kohler A."/>
            <person name="Kuo A."/>
            <person name="Nagy L.G."/>
            <person name="Floudas D."/>
            <person name="Copeland A."/>
            <person name="Barry K.W."/>
            <person name="Cichocki N."/>
            <person name="Veneault-Fourrey C."/>
            <person name="LaButti K."/>
            <person name="Lindquist E.A."/>
            <person name="Lipzen A."/>
            <person name="Lundell T."/>
            <person name="Morin E."/>
            <person name="Murat C."/>
            <person name="Riley R."/>
            <person name="Ohm R."/>
            <person name="Sun H."/>
            <person name="Tunlid A."/>
            <person name="Henrissat B."/>
            <person name="Grigoriev I.V."/>
            <person name="Hibbett D.S."/>
            <person name="Martin F."/>
        </authorList>
    </citation>
    <scope>NUCLEOTIDE SEQUENCE [LARGE SCALE GENOMIC DNA]</scope>
    <source>
        <strain evidence="4">LaAM-08-1</strain>
    </source>
</reference>
<dbReference type="InterPro" id="IPR000210">
    <property type="entry name" value="BTB/POZ_dom"/>
</dbReference>
<dbReference type="HOGENOM" id="CLU_047592_2_1_1"/>
<dbReference type="OrthoDB" id="3193844at2759"/>
<dbReference type="STRING" id="1095629.A0A0C9XL60"/>
<dbReference type="AlphaFoldDB" id="A0A0C9XL60"/>
<feature type="region of interest" description="Disordered" evidence="1">
    <location>
        <begin position="259"/>
        <end position="278"/>
    </location>
</feature>
<sequence>MASSDGEPAFDIPPALPDGPFERHHVYYLETIVFRVEDTLFRVPRRGFELESPVFASMFSLPPGNHRPEGQDDNSPIVLQGIKKKDFQSLLELMYPMGPNLPVSAHEDLVSVLHLSTMWEFAKIRGYVIKIMDGPMDAVERVILAKKERVSAWLLTGYKNLVGGPEILTLDRIRKLDWETIAKLLAIQHRLLVRGQITVPCRPGCNRGSRRFSAPVNQGPGAEAMLEEEFQNELHHIREEEDAKGWKVRLPPVEDQAIREEQFQEVMTPRYADDDDDD</sequence>
<reference evidence="3 4" key="1">
    <citation type="submission" date="2014-04" db="EMBL/GenBank/DDBJ databases">
        <authorList>
            <consortium name="DOE Joint Genome Institute"/>
            <person name="Kuo A."/>
            <person name="Kohler A."/>
            <person name="Nagy L.G."/>
            <person name="Floudas D."/>
            <person name="Copeland A."/>
            <person name="Barry K.W."/>
            <person name="Cichocki N."/>
            <person name="Veneault-Fourrey C."/>
            <person name="LaButti K."/>
            <person name="Lindquist E.A."/>
            <person name="Lipzen A."/>
            <person name="Lundell T."/>
            <person name="Morin E."/>
            <person name="Murat C."/>
            <person name="Sun H."/>
            <person name="Tunlid A."/>
            <person name="Henrissat B."/>
            <person name="Grigoriev I.V."/>
            <person name="Hibbett D.S."/>
            <person name="Martin F."/>
            <person name="Nordberg H.P."/>
            <person name="Cantor M.N."/>
            <person name="Hua S.X."/>
        </authorList>
    </citation>
    <scope>NUCLEOTIDE SEQUENCE [LARGE SCALE GENOMIC DNA]</scope>
    <source>
        <strain evidence="3 4">LaAM-08-1</strain>
    </source>
</reference>
<dbReference type="PROSITE" id="PS50097">
    <property type="entry name" value="BTB"/>
    <property type="match status" value="1"/>
</dbReference>
<gene>
    <name evidence="3" type="ORF">K443DRAFT_674849</name>
</gene>
<name>A0A0C9XL60_9AGAR</name>
<dbReference type="CDD" id="cd18186">
    <property type="entry name" value="BTB_POZ_ZBTB_KLHL-like"/>
    <property type="match status" value="1"/>
</dbReference>
<organism evidence="3 4">
    <name type="scientific">Laccaria amethystina LaAM-08-1</name>
    <dbReference type="NCBI Taxonomy" id="1095629"/>
    <lineage>
        <taxon>Eukaryota</taxon>
        <taxon>Fungi</taxon>
        <taxon>Dikarya</taxon>
        <taxon>Basidiomycota</taxon>
        <taxon>Agaricomycotina</taxon>
        <taxon>Agaricomycetes</taxon>
        <taxon>Agaricomycetidae</taxon>
        <taxon>Agaricales</taxon>
        <taxon>Agaricineae</taxon>
        <taxon>Hydnangiaceae</taxon>
        <taxon>Laccaria</taxon>
    </lineage>
</organism>
<dbReference type="InterPro" id="IPR011333">
    <property type="entry name" value="SKP1/BTB/POZ_sf"/>
</dbReference>
<keyword evidence="4" id="KW-1185">Reference proteome</keyword>